<dbReference type="EMBL" id="SRLO01008226">
    <property type="protein sequence ID" value="TNN27482.1"/>
    <property type="molecule type" value="Genomic_DNA"/>
</dbReference>
<keyword evidence="3" id="KW-1185">Reference proteome</keyword>
<reference evidence="2 3" key="1">
    <citation type="submission" date="2019-03" db="EMBL/GenBank/DDBJ databases">
        <title>First draft genome of Liparis tanakae, snailfish: a comprehensive survey of snailfish specific genes.</title>
        <authorList>
            <person name="Kim W."/>
            <person name="Song I."/>
            <person name="Jeong J.-H."/>
            <person name="Kim D."/>
            <person name="Kim S."/>
            <person name="Ryu S."/>
            <person name="Song J.Y."/>
            <person name="Lee S.K."/>
        </authorList>
    </citation>
    <scope>NUCLEOTIDE SEQUENCE [LARGE SCALE GENOMIC DNA]</scope>
    <source>
        <tissue evidence="2">Muscle</tissue>
    </source>
</reference>
<organism evidence="2 3">
    <name type="scientific">Liparis tanakae</name>
    <name type="common">Tanaka's snailfish</name>
    <dbReference type="NCBI Taxonomy" id="230148"/>
    <lineage>
        <taxon>Eukaryota</taxon>
        <taxon>Metazoa</taxon>
        <taxon>Chordata</taxon>
        <taxon>Craniata</taxon>
        <taxon>Vertebrata</taxon>
        <taxon>Euteleostomi</taxon>
        <taxon>Actinopterygii</taxon>
        <taxon>Neopterygii</taxon>
        <taxon>Teleostei</taxon>
        <taxon>Neoteleostei</taxon>
        <taxon>Acanthomorphata</taxon>
        <taxon>Eupercaria</taxon>
        <taxon>Perciformes</taxon>
        <taxon>Cottioidei</taxon>
        <taxon>Cottales</taxon>
        <taxon>Liparidae</taxon>
        <taxon>Liparis</taxon>
    </lineage>
</organism>
<feature type="region of interest" description="Disordered" evidence="1">
    <location>
        <begin position="1"/>
        <end position="100"/>
    </location>
</feature>
<dbReference type="Proteomes" id="UP000314294">
    <property type="component" value="Unassembled WGS sequence"/>
</dbReference>
<name>A0A4Z2EGM9_9TELE</name>
<feature type="compositionally biased region" description="Low complexity" evidence="1">
    <location>
        <begin position="65"/>
        <end position="81"/>
    </location>
</feature>
<proteinExistence type="predicted"/>
<evidence type="ECO:0000256" key="1">
    <source>
        <dbReference type="SAM" id="MobiDB-lite"/>
    </source>
</evidence>
<evidence type="ECO:0000313" key="2">
    <source>
        <dbReference type="EMBL" id="TNN27482.1"/>
    </source>
</evidence>
<accession>A0A4Z2EGM9</accession>
<gene>
    <name evidence="2" type="ORF">EYF80_062374</name>
</gene>
<feature type="compositionally biased region" description="Basic and acidic residues" evidence="1">
    <location>
        <begin position="84"/>
        <end position="100"/>
    </location>
</feature>
<sequence length="100" mass="10083">MPGFGSQPDVLLATRCGASSPPGPPLGRAPQHHVHQMSSCDSGGKTLGAGNPSAGRLRRTPPDCSSRAAASPGAGASGSAPQDARPEPESRRKNFGAIDR</sequence>
<dbReference type="AlphaFoldDB" id="A0A4Z2EGM9"/>
<evidence type="ECO:0000313" key="3">
    <source>
        <dbReference type="Proteomes" id="UP000314294"/>
    </source>
</evidence>
<protein>
    <submittedName>
        <fullName evidence="2">Uncharacterized protein</fullName>
    </submittedName>
</protein>
<comment type="caution">
    <text evidence="2">The sequence shown here is derived from an EMBL/GenBank/DDBJ whole genome shotgun (WGS) entry which is preliminary data.</text>
</comment>